<feature type="compositionally biased region" description="Basic residues" evidence="1">
    <location>
        <begin position="34"/>
        <end position="44"/>
    </location>
</feature>
<evidence type="ECO:0000256" key="1">
    <source>
        <dbReference type="SAM" id="MobiDB-lite"/>
    </source>
</evidence>
<keyword evidence="3" id="KW-1185">Reference proteome</keyword>
<organism evidence="2 3">
    <name type="scientific">Agrocybe chaxingu</name>
    <dbReference type="NCBI Taxonomy" id="84603"/>
    <lineage>
        <taxon>Eukaryota</taxon>
        <taxon>Fungi</taxon>
        <taxon>Dikarya</taxon>
        <taxon>Basidiomycota</taxon>
        <taxon>Agaricomycotina</taxon>
        <taxon>Agaricomycetes</taxon>
        <taxon>Agaricomycetidae</taxon>
        <taxon>Agaricales</taxon>
        <taxon>Agaricineae</taxon>
        <taxon>Strophariaceae</taxon>
        <taxon>Agrocybe</taxon>
    </lineage>
</organism>
<proteinExistence type="predicted"/>
<reference evidence="2" key="1">
    <citation type="submission" date="2022-07" db="EMBL/GenBank/DDBJ databases">
        <title>Genome Sequence of Agrocybe chaxingu.</title>
        <authorList>
            <person name="Buettner E."/>
        </authorList>
    </citation>
    <scope>NUCLEOTIDE SEQUENCE</scope>
    <source>
        <strain evidence="2">MP-N11</strain>
    </source>
</reference>
<dbReference type="EMBL" id="JANKHO010001149">
    <property type="protein sequence ID" value="KAJ3503384.1"/>
    <property type="molecule type" value="Genomic_DNA"/>
</dbReference>
<dbReference type="AlphaFoldDB" id="A0A9W8JUM5"/>
<protein>
    <submittedName>
        <fullName evidence="2">Uncharacterized protein</fullName>
    </submittedName>
</protein>
<evidence type="ECO:0000313" key="3">
    <source>
        <dbReference type="Proteomes" id="UP001148786"/>
    </source>
</evidence>
<accession>A0A9W8JUM5</accession>
<gene>
    <name evidence="2" type="ORF">NLJ89_g8463</name>
</gene>
<comment type="caution">
    <text evidence="2">The sequence shown here is derived from an EMBL/GenBank/DDBJ whole genome shotgun (WGS) entry which is preliminary data.</text>
</comment>
<dbReference type="Proteomes" id="UP001148786">
    <property type="component" value="Unassembled WGS sequence"/>
</dbReference>
<feature type="compositionally biased region" description="Polar residues" evidence="1">
    <location>
        <begin position="54"/>
        <end position="63"/>
    </location>
</feature>
<sequence>MGRRRLYNTLEEKNAANRAKSKRHYDKTKESINKRRRKEYRRTHPAPPDHTSWDVPNNQNLGTGKSHPCLERVMRIESKFDIYVNDDPRNFVDSICLAFLENRDKDKIHEYTVALGKFQKSVDKYQDIILQEHGIGDQWTRIEEIRKKICTTLSAVEEVFCYALVDWEEVRRIHAEGEFMYQMETL</sequence>
<name>A0A9W8JUM5_9AGAR</name>
<feature type="region of interest" description="Disordered" evidence="1">
    <location>
        <begin position="1"/>
        <end position="66"/>
    </location>
</feature>
<dbReference type="OrthoDB" id="2654423at2759"/>
<evidence type="ECO:0000313" key="2">
    <source>
        <dbReference type="EMBL" id="KAJ3503384.1"/>
    </source>
</evidence>